<dbReference type="Pfam" id="PF07219">
    <property type="entry name" value="HemY_N"/>
    <property type="match status" value="1"/>
</dbReference>
<protein>
    <submittedName>
        <fullName evidence="12">Metal dependent phosphohydrolase</fullName>
    </submittedName>
</protein>
<keyword evidence="8 10" id="KW-0472">Membrane</keyword>
<evidence type="ECO:0000256" key="7">
    <source>
        <dbReference type="ARBA" id="ARBA00022989"/>
    </source>
</evidence>
<dbReference type="Proteomes" id="UP000000466">
    <property type="component" value="Chromosome"/>
</dbReference>
<keyword evidence="5" id="KW-0997">Cell inner membrane</keyword>
<dbReference type="GO" id="GO:0042168">
    <property type="term" value="P:heme metabolic process"/>
    <property type="evidence" value="ECO:0007669"/>
    <property type="project" value="InterPro"/>
</dbReference>
<dbReference type="GO" id="GO:0005886">
    <property type="term" value="C:plasma membrane"/>
    <property type="evidence" value="ECO:0007669"/>
    <property type="project" value="UniProtKB-SubCell"/>
</dbReference>
<dbReference type="OrthoDB" id="7053339at2"/>
<dbReference type="GO" id="GO:0006779">
    <property type="term" value="P:porphyrin-containing compound biosynthetic process"/>
    <property type="evidence" value="ECO:0007669"/>
    <property type="project" value="UniProtKB-KW"/>
</dbReference>
<evidence type="ECO:0000256" key="4">
    <source>
        <dbReference type="ARBA" id="ARBA00022475"/>
    </source>
</evidence>
<accession>K4L029</accession>
<dbReference type="SUPFAM" id="SSF48452">
    <property type="entry name" value="TPR-like"/>
    <property type="match status" value="2"/>
</dbReference>
<evidence type="ECO:0000256" key="3">
    <source>
        <dbReference type="ARBA" id="ARBA00004744"/>
    </source>
</evidence>
<dbReference type="eggNOG" id="COG3071">
    <property type="taxonomic scope" value="Bacteria"/>
</dbReference>
<comment type="function">
    <text evidence="1">Involved in a late step of protoheme IX synthesis.</text>
</comment>
<evidence type="ECO:0000259" key="11">
    <source>
        <dbReference type="Pfam" id="PF07219"/>
    </source>
</evidence>
<evidence type="ECO:0000313" key="13">
    <source>
        <dbReference type="Proteomes" id="UP000000466"/>
    </source>
</evidence>
<feature type="transmembrane region" description="Helical" evidence="10">
    <location>
        <begin position="33"/>
        <end position="55"/>
    </location>
</feature>
<keyword evidence="4" id="KW-1003">Cell membrane</keyword>
<dbReference type="InterPro" id="IPR011990">
    <property type="entry name" value="TPR-like_helical_dom_sf"/>
</dbReference>
<dbReference type="InterPro" id="IPR010817">
    <property type="entry name" value="HemY_N"/>
</dbReference>
<reference evidence="12 13" key="1">
    <citation type="journal article" date="2013" name="Genome Announc.">
        <title>Complete genome sequence of Simiduia agarivorans SA1(T), a marine bacterium able to degrade a variety of polysaccharides.</title>
        <authorList>
            <person name="Lin S.Y."/>
            <person name="Shieh W.Y."/>
            <person name="Chen J.S."/>
            <person name="Tang S.L."/>
        </authorList>
    </citation>
    <scope>NUCLEOTIDE SEQUENCE [LARGE SCALE GENOMIC DNA]</scope>
    <source>
        <strain evidence="13">DSM 21679 / JCM 13881 / BCRC 17597 / SA1</strain>
    </source>
</reference>
<evidence type="ECO:0000256" key="5">
    <source>
        <dbReference type="ARBA" id="ARBA00022519"/>
    </source>
</evidence>
<dbReference type="NCBIfam" id="TIGR00540">
    <property type="entry name" value="TPR_hemY_coli"/>
    <property type="match status" value="1"/>
</dbReference>
<dbReference type="InterPro" id="IPR005254">
    <property type="entry name" value="Heme_biosyn_assoc_TPR_pro"/>
</dbReference>
<dbReference type="EMBL" id="CP003746">
    <property type="protein sequence ID" value="AFU99532.1"/>
    <property type="molecule type" value="Genomic_DNA"/>
</dbReference>
<dbReference type="GO" id="GO:0016787">
    <property type="term" value="F:hydrolase activity"/>
    <property type="evidence" value="ECO:0007669"/>
    <property type="project" value="UniProtKB-KW"/>
</dbReference>
<feature type="transmembrane region" description="Helical" evidence="10">
    <location>
        <begin position="62"/>
        <end position="78"/>
    </location>
</feature>
<evidence type="ECO:0000256" key="9">
    <source>
        <dbReference type="ARBA" id="ARBA00023244"/>
    </source>
</evidence>
<gene>
    <name evidence="12" type="ordered locus">M5M_11775</name>
</gene>
<dbReference type="RefSeq" id="WP_015047696.1">
    <property type="nucleotide sequence ID" value="NC_018868.3"/>
</dbReference>
<evidence type="ECO:0000256" key="8">
    <source>
        <dbReference type="ARBA" id="ARBA00023136"/>
    </source>
</evidence>
<sequence length="414" mass="46495">MKRLLLLMAAALLAGGLLIGELARDSGYILVSIYGYSLETSVWFAVIFLVLTTLITWYSLKILFGILGGVMGATRYVVQGSDEQHRKQLAAGLVDFMEGNWKQARKQLLKTANRSMVPVINYLAAARSAYELGDRDEAQQLLAKAESVGGQHKLATALAQARMELMDQRYEQCIAALERVHEETPHHPVVLDMLRQCYMALEDWADLEALLPTLKKYKPMSDAQLQDIELRCWSHKLRTAADASAGNPVELLTEVWAKLDKRAQKLPALILVYVELLVRHNAQAKAESILRKALNKEWDDSLLDSYGRLAGDDVARQLITAESWLKERPRNATLLLALGRIALRNQLWGKAREYFEASANIMPQPETYAELARLTAALGEHQLSTDYYQRGLTMITHNLPELPAPKADKKFGQQ</sequence>
<dbReference type="HOGENOM" id="CLU_037501_2_1_6"/>
<evidence type="ECO:0000256" key="2">
    <source>
        <dbReference type="ARBA" id="ARBA00004429"/>
    </source>
</evidence>
<proteinExistence type="predicted"/>
<keyword evidence="13" id="KW-1185">Reference proteome</keyword>
<feature type="domain" description="HemY N-terminal" evidence="11">
    <location>
        <begin position="27"/>
        <end position="133"/>
    </location>
</feature>
<keyword evidence="6 10" id="KW-0812">Transmembrane</keyword>
<name>K4L029_SIMAS</name>
<evidence type="ECO:0000313" key="12">
    <source>
        <dbReference type="EMBL" id="AFU99532.1"/>
    </source>
</evidence>
<dbReference type="UniPathway" id="UPA00252"/>
<organism evidence="12 13">
    <name type="scientific">Simiduia agarivorans (strain DSM 21679 / JCM 13881 / BCRC 17597 / SA1)</name>
    <dbReference type="NCBI Taxonomy" id="1117647"/>
    <lineage>
        <taxon>Bacteria</taxon>
        <taxon>Pseudomonadati</taxon>
        <taxon>Pseudomonadota</taxon>
        <taxon>Gammaproteobacteria</taxon>
        <taxon>Cellvibrionales</taxon>
        <taxon>Cellvibrionaceae</taxon>
        <taxon>Simiduia</taxon>
    </lineage>
</organism>
<dbReference type="AlphaFoldDB" id="K4L029"/>
<evidence type="ECO:0000256" key="6">
    <source>
        <dbReference type="ARBA" id="ARBA00022692"/>
    </source>
</evidence>
<dbReference type="Gene3D" id="1.25.40.10">
    <property type="entry name" value="Tetratricopeptide repeat domain"/>
    <property type="match status" value="2"/>
</dbReference>
<evidence type="ECO:0000256" key="1">
    <source>
        <dbReference type="ARBA" id="ARBA00002962"/>
    </source>
</evidence>
<evidence type="ECO:0000256" key="10">
    <source>
        <dbReference type="SAM" id="Phobius"/>
    </source>
</evidence>
<keyword evidence="7 10" id="KW-1133">Transmembrane helix</keyword>
<dbReference type="KEGG" id="saga:M5M_11775"/>
<dbReference type="STRING" id="1117647.M5M_11775"/>
<comment type="pathway">
    <text evidence="3">Porphyrin-containing compound metabolism; protoheme biosynthesis.</text>
</comment>
<comment type="subcellular location">
    <subcellularLocation>
        <location evidence="2">Cell inner membrane</location>
        <topology evidence="2">Multi-pass membrane protein</topology>
    </subcellularLocation>
</comment>
<keyword evidence="9" id="KW-0627">Porphyrin biosynthesis</keyword>